<sequence>MYYIVEMEDVFKIPPTKFALHRGDSCESEINSMYVDKILPYKGLSIGLEHLHSIGDEIIPHGEGGSHTKLSFSLLVYKPVVGEVFKACITHSIKDKGVYLTSGLIHNIFVSVTHLPQPCHWSDEYKGFVWEVSGNDVPIEPDVDVLVKVADVIFRDPSSKPPTLMKDMLQKVKGSKEEPTEDKKAEGHYINEDSEEEEEEEEEDDGLSSLDNPIERWRDAPIAIIARMDTPGLGDQTWWV</sequence>
<comment type="subcellular location">
    <subcellularLocation>
        <location evidence="1">Nucleus</location>
    </subcellularLocation>
</comment>
<dbReference type="InterPro" id="IPR036898">
    <property type="entry name" value="RNA_pol_Rpb7-like_N_sf"/>
</dbReference>
<dbReference type="PANTHER" id="PTHR12709:SF1">
    <property type="entry name" value="DNA-DIRECTED RNA POLYMERASE III SUBUNIT RPC8"/>
    <property type="match status" value="1"/>
</dbReference>
<organism evidence="7 8">
    <name type="scientific">Aduncisulcus paluster</name>
    <dbReference type="NCBI Taxonomy" id="2918883"/>
    <lineage>
        <taxon>Eukaryota</taxon>
        <taxon>Metamonada</taxon>
        <taxon>Carpediemonas-like organisms</taxon>
        <taxon>Aduncisulcus</taxon>
    </lineage>
</organism>
<proteinExistence type="inferred from homology"/>
<comment type="similarity">
    <text evidence="2">Belongs to the eukaryotic RPB7/RPC8 RNA polymerase subunit family.</text>
</comment>
<evidence type="ECO:0000313" key="8">
    <source>
        <dbReference type="Proteomes" id="UP001057375"/>
    </source>
</evidence>
<evidence type="ECO:0000256" key="5">
    <source>
        <dbReference type="SAM" id="MobiDB-lite"/>
    </source>
</evidence>
<feature type="compositionally biased region" description="Basic and acidic residues" evidence="5">
    <location>
        <begin position="168"/>
        <end position="191"/>
    </location>
</feature>
<gene>
    <name evidence="7" type="ORF">ADUPG1_005942</name>
</gene>
<evidence type="ECO:0000256" key="4">
    <source>
        <dbReference type="ARBA" id="ARBA00023163"/>
    </source>
</evidence>
<keyword evidence="3" id="KW-0240">DNA-directed RNA polymerase</keyword>
<evidence type="ECO:0000256" key="1">
    <source>
        <dbReference type="ARBA" id="ARBA00004123"/>
    </source>
</evidence>
<dbReference type="InterPro" id="IPR045113">
    <property type="entry name" value="Rpb7-like"/>
</dbReference>
<keyword evidence="8" id="KW-1185">Reference proteome</keyword>
<reference evidence="7" key="1">
    <citation type="submission" date="2022-03" db="EMBL/GenBank/DDBJ databases">
        <title>Draft genome sequence of Aduncisulcus paluster, a free-living microaerophilic Fornicata.</title>
        <authorList>
            <person name="Yuyama I."/>
            <person name="Kume K."/>
            <person name="Tamura T."/>
            <person name="Inagaki Y."/>
            <person name="Hashimoto T."/>
        </authorList>
    </citation>
    <scope>NUCLEOTIDE SEQUENCE</scope>
    <source>
        <strain evidence="7">NY0171</strain>
    </source>
</reference>
<evidence type="ECO:0000259" key="6">
    <source>
        <dbReference type="Pfam" id="PF08292"/>
    </source>
</evidence>
<feature type="compositionally biased region" description="Acidic residues" evidence="5">
    <location>
        <begin position="192"/>
        <end position="206"/>
    </location>
</feature>
<keyword evidence="4" id="KW-0804">Transcription</keyword>
<dbReference type="PANTHER" id="PTHR12709">
    <property type="entry name" value="DNA-DIRECTED RNA POLYMERASE II, III"/>
    <property type="match status" value="1"/>
</dbReference>
<dbReference type="Gene3D" id="3.30.1490.120">
    <property type="entry name" value="RNA polymerase Rpb7-like, N-terminal domain"/>
    <property type="match status" value="1"/>
</dbReference>
<dbReference type="Pfam" id="PF08292">
    <property type="entry name" value="RNA_pol_Rbc25"/>
    <property type="match status" value="1"/>
</dbReference>
<dbReference type="EMBL" id="BQXS01009691">
    <property type="protein sequence ID" value="GKT31529.1"/>
    <property type="molecule type" value="Genomic_DNA"/>
</dbReference>
<evidence type="ECO:0000256" key="3">
    <source>
        <dbReference type="ARBA" id="ARBA00022478"/>
    </source>
</evidence>
<evidence type="ECO:0000313" key="7">
    <source>
        <dbReference type="EMBL" id="GKT31529.1"/>
    </source>
</evidence>
<dbReference type="Proteomes" id="UP001057375">
    <property type="component" value="Unassembled WGS sequence"/>
</dbReference>
<evidence type="ECO:0000256" key="2">
    <source>
        <dbReference type="ARBA" id="ARBA00009307"/>
    </source>
</evidence>
<accession>A0ABQ5KJQ2</accession>
<protein>
    <submittedName>
        <fullName evidence="7">RNA polymerase Rpb7-like protein</fullName>
    </submittedName>
</protein>
<feature type="domain" description="RNA polymerase III subunit Rpc25" evidence="6">
    <location>
        <begin position="83"/>
        <end position="239"/>
    </location>
</feature>
<feature type="region of interest" description="Disordered" evidence="5">
    <location>
        <begin position="164"/>
        <end position="214"/>
    </location>
</feature>
<dbReference type="SUPFAM" id="SSF88798">
    <property type="entry name" value="N-terminal, heterodimerisation domain of RBP7 (RpoE)"/>
    <property type="match status" value="1"/>
</dbReference>
<dbReference type="InterPro" id="IPR012340">
    <property type="entry name" value="NA-bd_OB-fold"/>
</dbReference>
<comment type="caution">
    <text evidence="7">The sequence shown here is derived from an EMBL/GenBank/DDBJ whole genome shotgun (WGS) entry which is preliminary data.</text>
</comment>
<dbReference type="Gene3D" id="2.40.50.140">
    <property type="entry name" value="Nucleic acid-binding proteins"/>
    <property type="match status" value="1"/>
</dbReference>
<dbReference type="InterPro" id="IPR013238">
    <property type="entry name" value="RNA_pol_III_Rbc25"/>
</dbReference>
<name>A0ABQ5KJQ2_9EUKA</name>